<dbReference type="Proteomes" id="UP000011863">
    <property type="component" value="Chromosome"/>
</dbReference>
<protein>
    <submittedName>
        <fullName evidence="1">Putative lincosamide nucleotidyltransferase</fullName>
    </submittedName>
</protein>
<dbReference type="Pfam" id="PF10706">
    <property type="entry name" value="Aminoglyc_resit"/>
    <property type="match status" value="1"/>
</dbReference>
<dbReference type="Gene3D" id="3.30.460.40">
    <property type="match status" value="1"/>
</dbReference>
<accession>A0A6C7DZW2</accession>
<dbReference type="KEGG" id="aym:YM304_00760"/>
<organism evidence="1 2">
    <name type="scientific">Ilumatobacter coccineus (strain NBRC 103263 / KCTC 29153 / YM16-304)</name>
    <dbReference type="NCBI Taxonomy" id="1313172"/>
    <lineage>
        <taxon>Bacteria</taxon>
        <taxon>Bacillati</taxon>
        <taxon>Actinomycetota</taxon>
        <taxon>Acidimicrobiia</taxon>
        <taxon>Acidimicrobiales</taxon>
        <taxon>Ilumatobacteraceae</taxon>
        <taxon>Ilumatobacter</taxon>
    </lineage>
</organism>
<gene>
    <name evidence="1" type="ORF">YM304_00760</name>
</gene>
<keyword evidence="2" id="KW-1185">Reference proteome</keyword>
<dbReference type="EMBL" id="AP012057">
    <property type="protein sequence ID" value="BAN00390.1"/>
    <property type="molecule type" value="Genomic_DNA"/>
</dbReference>
<dbReference type="InterPro" id="IPR019646">
    <property type="entry name" value="Aminoglyc_AdlTrfase"/>
</dbReference>
<keyword evidence="1" id="KW-0808">Transferase</keyword>
<dbReference type="GO" id="GO:0016740">
    <property type="term" value="F:transferase activity"/>
    <property type="evidence" value="ECO:0007669"/>
    <property type="project" value="UniProtKB-KW"/>
</dbReference>
<evidence type="ECO:0000313" key="2">
    <source>
        <dbReference type="Proteomes" id="UP000011863"/>
    </source>
</evidence>
<name>A0A6C7DZW2_ILUCY</name>
<evidence type="ECO:0000313" key="1">
    <source>
        <dbReference type="EMBL" id="BAN00390.1"/>
    </source>
</evidence>
<reference evidence="1 2" key="1">
    <citation type="journal article" date="2013" name="Int. J. Syst. Evol. Microbiol.">
        <title>Ilumatobacter nonamiense sp. nov. and Ilumatobacter coccineum sp. nov., isolated from seashore sand.</title>
        <authorList>
            <person name="Matsumoto A."/>
            <person name="Kasai H."/>
            <person name="Matsuo Y."/>
            <person name="Shizuri Y."/>
            <person name="Ichikawa N."/>
            <person name="Fujita N."/>
            <person name="Omura S."/>
            <person name="Takahashi Y."/>
        </authorList>
    </citation>
    <scope>NUCLEOTIDE SEQUENCE [LARGE SCALE GENOMIC DNA]</scope>
    <source>
        <strain evidence="2">NBRC 103263 / KCTC 29153 / YM16-304</strain>
    </source>
</reference>
<dbReference type="AlphaFoldDB" id="A0A6C7DZW2"/>
<proteinExistence type="predicted"/>
<sequence>MAAICSRNARGSSHAECVLLAAMPTHVMDAGDAVLLLAALSAKRVDACVGGGWAVDALLGEQTREHSDLDLWIPASSLHRAVAVFAERGVDRLFPVGDERPWNFVLHDGAHVRVDLHLYETLATGELHYGGVESGETFPADALSGTGTIGVAAVRCEAPEWSVQWHTGYDPRPVDRHDVPRLCSKFGLELPPALR</sequence>